<dbReference type="InterPro" id="IPR037069">
    <property type="entry name" value="AcylCoA_DH/ox_N_sf"/>
</dbReference>
<accession>A0A512HBE4</accession>
<dbReference type="AlphaFoldDB" id="A0A512HBE4"/>
<dbReference type="InterPro" id="IPR025878">
    <property type="entry name" value="Acyl-CoA_dh-like_C_dom"/>
</dbReference>
<evidence type="ECO:0000256" key="2">
    <source>
        <dbReference type="ARBA" id="ARBA00009347"/>
    </source>
</evidence>
<comment type="similarity">
    <text evidence="2 10">Belongs to the acyl-CoA dehydrogenase family.</text>
</comment>
<dbReference type="InterPro" id="IPR052166">
    <property type="entry name" value="Diverse_Acyl-CoA_DH"/>
</dbReference>
<evidence type="ECO:0000313" key="16">
    <source>
        <dbReference type="Proteomes" id="UP000321567"/>
    </source>
</evidence>
<evidence type="ECO:0000256" key="5">
    <source>
        <dbReference type="ARBA" id="ARBA00023002"/>
    </source>
</evidence>
<dbReference type="PANTHER" id="PTHR42803:SF1">
    <property type="entry name" value="BROAD-SPECIFICITY LINEAR ACYL-COA DEHYDROGENASE FADE5"/>
    <property type="match status" value="1"/>
</dbReference>
<name>A0A512HBE4_9PROT</name>
<keyword evidence="3 10" id="KW-0285">Flavoprotein</keyword>
<dbReference type="Pfam" id="PF02771">
    <property type="entry name" value="Acyl-CoA_dh_N"/>
    <property type="match status" value="1"/>
</dbReference>
<dbReference type="PANTHER" id="PTHR42803">
    <property type="entry name" value="ACYL-COA DEHYDROGENASE"/>
    <property type="match status" value="1"/>
</dbReference>
<dbReference type="GO" id="GO:0050660">
    <property type="term" value="F:flavin adenine dinucleotide binding"/>
    <property type="evidence" value="ECO:0007669"/>
    <property type="project" value="InterPro"/>
</dbReference>
<evidence type="ECO:0000259" key="11">
    <source>
        <dbReference type="Pfam" id="PF00441"/>
    </source>
</evidence>
<evidence type="ECO:0000256" key="4">
    <source>
        <dbReference type="ARBA" id="ARBA00022827"/>
    </source>
</evidence>
<feature type="domain" description="Acetyl-CoA dehydrogenase-like C-terminal" evidence="14">
    <location>
        <begin position="468"/>
        <end position="583"/>
    </location>
</feature>
<evidence type="ECO:0000259" key="12">
    <source>
        <dbReference type="Pfam" id="PF02770"/>
    </source>
</evidence>
<dbReference type="EC" id="1.3.99.41" evidence="8"/>
<evidence type="ECO:0000256" key="7">
    <source>
        <dbReference type="ARBA" id="ARBA00058683"/>
    </source>
</evidence>
<feature type="domain" description="Acyl-CoA dehydrogenase/oxidase N-terminal" evidence="13">
    <location>
        <begin position="77"/>
        <end position="156"/>
    </location>
</feature>
<gene>
    <name evidence="15" type="ORF">ROR02_28410</name>
</gene>
<proteinExistence type="inferred from homology"/>
<dbReference type="SUPFAM" id="SSF47203">
    <property type="entry name" value="Acyl-CoA dehydrogenase C-terminal domain-like"/>
    <property type="match status" value="1"/>
</dbReference>
<evidence type="ECO:0000256" key="6">
    <source>
        <dbReference type="ARBA" id="ARBA00051388"/>
    </source>
</evidence>
<dbReference type="Pfam" id="PF00441">
    <property type="entry name" value="Acyl-CoA_dh_1"/>
    <property type="match status" value="1"/>
</dbReference>
<dbReference type="GO" id="GO:0016627">
    <property type="term" value="F:oxidoreductase activity, acting on the CH-CH group of donors"/>
    <property type="evidence" value="ECO:0007669"/>
    <property type="project" value="InterPro"/>
</dbReference>
<dbReference type="Gene3D" id="1.10.540.10">
    <property type="entry name" value="Acyl-CoA dehydrogenase/oxidase, N-terminal domain"/>
    <property type="match status" value="1"/>
</dbReference>
<evidence type="ECO:0000313" key="15">
    <source>
        <dbReference type="EMBL" id="GEO82710.1"/>
    </source>
</evidence>
<reference evidence="15 16" key="1">
    <citation type="submission" date="2019-07" db="EMBL/GenBank/DDBJ databases">
        <title>Whole genome shotgun sequence of Rhodospirillum oryzae NBRC 107573.</title>
        <authorList>
            <person name="Hosoyama A."/>
            <person name="Uohara A."/>
            <person name="Ohji S."/>
            <person name="Ichikawa N."/>
        </authorList>
    </citation>
    <scope>NUCLEOTIDE SEQUENCE [LARGE SCALE GENOMIC DNA]</scope>
    <source>
        <strain evidence="15 16">NBRC 107573</strain>
    </source>
</reference>
<keyword evidence="4 10" id="KW-0274">FAD</keyword>
<dbReference type="InterPro" id="IPR013786">
    <property type="entry name" value="AcylCoA_DH/ox_N"/>
</dbReference>
<dbReference type="OrthoDB" id="5510711at2"/>
<organism evidence="15 16">
    <name type="scientific">Pararhodospirillum oryzae</name>
    <dbReference type="NCBI Taxonomy" id="478448"/>
    <lineage>
        <taxon>Bacteria</taxon>
        <taxon>Pseudomonadati</taxon>
        <taxon>Pseudomonadota</taxon>
        <taxon>Alphaproteobacteria</taxon>
        <taxon>Rhodospirillales</taxon>
        <taxon>Rhodospirillaceae</taxon>
        <taxon>Pararhodospirillum</taxon>
    </lineage>
</organism>
<dbReference type="SUPFAM" id="SSF56645">
    <property type="entry name" value="Acyl-CoA dehydrogenase NM domain-like"/>
    <property type="match status" value="1"/>
</dbReference>
<sequence length="591" mass="62037">MTVYQAPIADLTLALHTAGLAEVTALPGCEEVGEDLVCAILEEAGKLAAGVLAPLNPVGDRQGCHLEDGRVITPEGFPDAYRQFCEGGWNGVPFDPEYGGQGLPWLIATALQEIWQAANMAFGLAPMLTAGAVELLSRHGSDAQKALWLPRLISGEWSGTMNLTEPQAGSDLAAVRTRAEPAPDLGPDQYRVFGTKIFITHGDQDMSANIVHMVLARLPDAPPGIKGISLFIVPRLLVDAEGTLGAANDVRCVSLEHKLGIHGSPTCVMAFGDQGGAIGTLVGEANRGIEYMFTMMNNARLAVGVQGVGVAERACQAALAYAGERVQGPDVVTRKPESVTIVHHPDVRRSLMTMRALTQAARLITLATAAALDGADRHPDPEARARAEARAALLTPIAKGWSTDIAVTVANMGIQVHGGMGYVEETGAAQLLRDARITPIYEGTNGIQALDLIGRKTARDKGAALSALLADMRATQARARDTWPALADGLGRGLDDLEAARAWVLEHADPVSLQAGATPLLALAGLATGAWLLLEQALKAATLAPSRAEAHRVTASFFIGHLLPATSGHREALKAGPADLMALSPDDLASR</sequence>
<comment type="function">
    <text evidence="7">Involved in the assimilation of dimethylsulphoniopropionate (DMSP), an important compound in the fixation of carbon in marine phytoplankton, by mediating the conversion of 3-(methylthio)propanoyl-CoA (MMPA-CoA) to 3-(methylthio)acryloyl-CoA (MTA-CoA).</text>
</comment>
<protein>
    <recommendedName>
        <fullName evidence="9">3-methylmercaptopropionyl-CoA dehydrogenase</fullName>
        <ecNumber evidence="8">1.3.99.41</ecNumber>
    </recommendedName>
</protein>
<dbReference type="InterPro" id="IPR006091">
    <property type="entry name" value="Acyl-CoA_Oxase/DH_mid-dom"/>
</dbReference>
<dbReference type="Pfam" id="PF02770">
    <property type="entry name" value="Acyl-CoA_dh_M"/>
    <property type="match status" value="1"/>
</dbReference>
<dbReference type="Gene3D" id="2.40.110.10">
    <property type="entry name" value="Butyryl-CoA Dehydrogenase, subunit A, domain 2"/>
    <property type="match status" value="1"/>
</dbReference>
<evidence type="ECO:0000256" key="8">
    <source>
        <dbReference type="ARBA" id="ARBA00066694"/>
    </source>
</evidence>
<comment type="catalytic activity">
    <reaction evidence="6">
        <text>3-(methylsulfanyl)propanoyl-CoA + oxidized [electron-transfer flavoprotein] + H(+) = 3-(methylsulfanyl)acryloyl-CoA + reduced [electron-transfer flavoprotein]</text>
        <dbReference type="Rhea" id="RHEA:52612"/>
        <dbReference type="Rhea" id="RHEA-COMP:10685"/>
        <dbReference type="Rhea" id="RHEA-COMP:10686"/>
        <dbReference type="ChEBI" id="CHEBI:15378"/>
        <dbReference type="ChEBI" id="CHEBI:57692"/>
        <dbReference type="ChEBI" id="CHEBI:58307"/>
        <dbReference type="ChEBI" id="CHEBI:82815"/>
        <dbReference type="ChEBI" id="CHEBI:84994"/>
        <dbReference type="EC" id="1.3.99.41"/>
    </reaction>
    <physiologicalReaction direction="left-to-right" evidence="6">
        <dbReference type="Rhea" id="RHEA:52613"/>
    </physiologicalReaction>
</comment>
<evidence type="ECO:0000256" key="3">
    <source>
        <dbReference type="ARBA" id="ARBA00022630"/>
    </source>
</evidence>
<evidence type="ECO:0000259" key="13">
    <source>
        <dbReference type="Pfam" id="PF02771"/>
    </source>
</evidence>
<evidence type="ECO:0000256" key="10">
    <source>
        <dbReference type="RuleBase" id="RU362125"/>
    </source>
</evidence>
<evidence type="ECO:0000256" key="9">
    <source>
        <dbReference type="ARBA" id="ARBA00069043"/>
    </source>
</evidence>
<dbReference type="EMBL" id="BJZO01000101">
    <property type="protein sequence ID" value="GEO82710.1"/>
    <property type="molecule type" value="Genomic_DNA"/>
</dbReference>
<dbReference type="InterPro" id="IPR036250">
    <property type="entry name" value="AcylCo_DH-like_C"/>
</dbReference>
<dbReference type="Gene3D" id="1.20.140.10">
    <property type="entry name" value="Butyryl-CoA Dehydrogenase, subunit A, domain 3"/>
    <property type="match status" value="1"/>
</dbReference>
<evidence type="ECO:0000259" key="14">
    <source>
        <dbReference type="Pfam" id="PF12806"/>
    </source>
</evidence>
<dbReference type="RefSeq" id="WP_147164737.1">
    <property type="nucleotide sequence ID" value="NZ_BJZO01000101.1"/>
</dbReference>
<comment type="caution">
    <text evidence="15">The sequence shown here is derived from an EMBL/GenBank/DDBJ whole genome shotgun (WGS) entry which is preliminary data.</text>
</comment>
<comment type="cofactor">
    <cofactor evidence="1 10">
        <name>FAD</name>
        <dbReference type="ChEBI" id="CHEBI:57692"/>
    </cofactor>
</comment>
<dbReference type="Proteomes" id="UP000321567">
    <property type="component" value="Unassembled WGS sequence"/>
</dbReference>
<keyword evidence="16" id="KW-1185">Reference proteome</keyword>
<dbReference type="Pfam" id="PF12806">
    <property type="entry name" value="Acyl-CoA_dh_C"/>
    <property type="match status" value="1"/>
</dbReference>
<keyword evidence="5 10" id="KW-0560">Oxidoreductase</keyword>
<dbReference type="InterPro" id="IPR009100">
    <property type="entry name" value="AcylCoA_DH/oxidase_NM_dom_sf"/>
</dbReference>
<dbReference type="FunFam" id="2.40.110.10:FF:000031">
    <property type="entry name" value="Acyl-CoA dehydrogenase, putative"/>
    <property type="match status" value="1"/>
</dbReference>
<evidence type="ECO:0000256" key="1">
    <source>
        <dbReference type="ARBA" id="ARBA00001974"/>
    </source>
</evidence>
<feature type="domain" description="Acyl-CoA oxidase/dehydrogenase middle" evidence="12">
    <location>
        <begin position="161"/>
        <end position="272"/>
    </location>
</feature>
<dbReference type="InterPro" id="IPR009075">
    <property type="entry name" value="AcylCo_DH/oxidase_C"/>
</dbReference>
<dbReference type="InterPro" id="IPR046373">
    <property type="entry name" value="Acyl-CoA_Oxase/DH_mid-dom_sf"/>
</dbReference>
<feature type="domain" description="Acyl-CoA dehydrogenase/oxidase C-terminal" evidence="11">
    <location>
        <begin position="286"/>
        <end position="451"/>
    </location>
</feature>